<evidence type="ECO:0000313" key="8">
    <source>
        <dbReference type="Proteomes" id="UP000836404"/>
    </source>
</evidence>
<feature type="compositionally biased region" description="Polar residues" evidence="6">
    <location>
        <begin position="58"/>
        <end position="71"/>
    </location>
</feature>
<gene>
    <name evidence="7" type="ORF">JKILLFL_G1397</name>
</gene>
<evidence type="ECO:0000256" key="5">
    <source>
        <dbReference type="ARBA" id="ARBA00023242"/>
    </source>
</evidence>
<dbReference type="EMBL" id="CAJHJF010000549">
    <property type="protein sequence ID" value="CAD6903406.1"/>
    <property type="molecule type" value="Genomic_DNA"/>
</dbReference>
<organism evidence="7 8">
    <name type="scientific">Tilletia laevis</name>
    <dbReference type="NCBI Taxonomy" id="157183"/>
    <lineage>
        <taxon>Eukaryota</taxon>
        <taxon>Fungi</taxon>
        <taxon>Dikarya</taxon>
        <taxon>Basidiomycota</taxon>
        <taxon>Ustilaginomycotina</taxon>
        <taxon>Exobasidiomycetes</taxon>
        <taxon>Tilletiales</taxon>
        <taxon>Tilletiaceae</taxon>
        <taxon>Tilletia</taxon>
    </lineage>
</organism>
<evidence type="ECO:0000313" key="7">
    <source>
        <dbReference type="EMBL" id="CAD6903406.1"/>
    </source>
</evidence>
<keyword evidence="8" id="KW-1185">Reference proteome</keyword>
<keyword evidence="4" id="KW-0862">Zinc</keyword>
<feature type="region of interest" description="Disordered" evidence="6">
    <location>
        <begin position="1"/>
        <end position="136"/>
    </location>
</feature>
<dbReference type="PANTHER" id="PTHR46481">
    <property type="entry name" value="ZINC FINGER BED DOMAIN-CONTAINING PROTEIN 4"/>
    <property type="match status" value="1"/>
</dbReference>
<dbReference type="SUPFAM" id="SSF140996">
    <property type="entry name" value="Hermes dimerisation domain"/>
    <property type="match status" value="1"/>
</dbReference>
<evidence type="ECO:0000256" key="3">
    <source>
        <dbReference type="ARBA" id="ARBA00022771"/>
    </source>
</evidence>
<feature type="region of interest" description="Disordered" evidence="6">
    <location>
        <begin position="456"/>
        <end position="538"/>
    </location>
</feature>
<dbReference type="GO" id="GO:0005634">
    <property type="term" value="C:nucleus"/>
    <property type="evidence" value="ECO:0007669"/>
    <property type="project" value="UniProtKB-SubCell"/>
</dbReference>
<keyword evidence="3" id="KW-0863">Zinc-finger</keyword>
<proteinExistence type="predicted"/>
<protein>
    <recommendedName>
        <fullName evidence="9">AC transposase</fullName>
    </recommendedName>
</protein>
<dbReference type="PANTHER" id="PTHR46481:SF10">
    <property type="entry name" value="ZINC FINGER BED DOMAIN-CONTAINING PROTEIN 39"/>
    <property type="match status" value="1"/>
</dbReference>
<dbReference type="Proteomes" id="UP000836404">
    <property type="component" value="Unassembled WGS sequence"/>
</dbReference>
<dbReference type="SUPFAM" id="SSF53098">
    <property type="entry name" value="Ribonuclease H-like"/>
    <property type="match status" value="1"/>
</dbReference>
<evidence type="ECO:0008006" key="9">
    <source>
        <dbReference type="Google" id="ProtNLM"/>
    </source>
</evidence>
<evidence type="ECO:0000256" key="1">
    <source>
        <dbReference type="ARBA" id="ARBA00004123"/>
    </source>
</evidence>
<dbReference type="AlphaFoldDB" id="A0A9N8LC94"/>
<dbReference type="InterPro" id="IPR012337">
    <property type="entry name" value="RNaseH-like_sf"/>
</dbReference>
<feature type="compositionally biased region" description="Basic and acidic residues" evidence="6">
    <location>
        <begin position="466"/>
        <end position="480"/>
    </location>
</feature>
<comment type="caution">
    <text evidence="7">The sequence shown here is derived from an EMBL/GenBank/DDBJ whole genome shotgun (WGS) entry which is preliminary data.</text>
</comment>
<sequence length="753" mass="82802">DSEDSDDERRATPSTTQLRKSAPNKATFAGRASSSASAQSKVGKKTPSLKGTVLKTPKITTAFSPSSSRTTLMGPPPPPPPSSQQIRAPQNSDDSNTDTINGIGSTVEHPIDFTDGEDSQTTASSSSSHMRKDGTPAAALDAAVNVWRRAHKDADDKRKAAEEGKEWIPSGPGKPASTVYVNYHMPKIGQNKDGTTCIIFPCKCCQPPVDVIRPCSQSSTSNLLTHMTRSERRRSLSTVPGLFAKQSATAANDSILLTPSMTRQLSVAWVSRSGRPLSIVEDEGFLAFLTEGQQKLMPSRHTVSRDINRVFKGMTDAISAQLSKVKGCFHLAIDVWTSANGYAFLGLIVCYQDSGCAVRRLLEMIPFLDQHDGVHLADATHDILKKYGIADRLWNIVSDNASENTTMMRLLSAKGGLPRFKMDGEVNCRVRCSAHVLNLISKAVLKAFTAHTAKKKTGTKTAQETYDGKDVGGSQSKDDEAAIEDDDVEEGDDWDVDAEDDFGDLDEPTDDEDADAVVDSDELDNTRQPIEEEDDLDISTALHPEVVVVQEDDEAINSILQEQDSSKRSPRVQKELDTRNKQIGLGLRKLAWLASQLRYSPTKRRKFQADCVRMSSPRPHTLLRDVATRWDSTHNMLGRGLDLWDGIIAFTERADSPVPKDKRLKRSDEADLRKIFELLKPLANATLKFSSKLSPTISEVIGLFEDIDYHFSALQTSEEDLVWQEAATRGQLVNAKYYGLTEQADVYVLAICE</sequence>
<feature type="compositionally biased region" description="Polar residues" evidence="6">
    <location>
        <begin position="83"/>
        <end position="104"/>
    </location>
</feature>
<accession>A0A9N8LC94</accession>
<dbReference type="InterPro" id="IPR052035">
    <property type="entry name" value="ZnF_BED_domain_contain"/>
</dbReference>
<dbReference type="GO" id="GO:0008270">
    <property type="term" value="F:zinc ion binding"/>
    <property type="evidence" value="ECO:0007669"/>
    <property type="project" value="UniProtKB-KW"/>
</dbReference>
<evidence type="ECO:0000256" key="2">
    <source>
        <dbReference type="ARBA" id="ARBA00022723"/>
    </source>
</evidence>
<keyword evidence="2" id="KW-0479">Metal-binding</keyword>
<keyword evidence="5" id="KW-0539">Nucleus</keyword>
<name>A0A9N8LC94_9BASI</name>
<evidence type="ECO:0000256" key="4">
    <source>
        <dbReference type="ARBA" id="ARBA00022833"/>
    </source>
</evidence>
<feature type="compositionally biased region" description="Low complexity" evidence="6">
    <location>
        <begin position="26"/>
        <end position="40"/>
    </location>
</feature>
<evidence type="ECO:0000256" key="6">
    <source>
        <dbReference type="SAM" id="MobiDB-lite"/>
    </source>
</evidence>
<feature type="compositionally biased region" description="Acidic residues" evidence="6">
    <location>
        <begin position="481"/>
        <end position="523"/>
    </location>
</feature>
<reference evidence="7 8" key="1">
    <citation type="submission" date="2020-10" db="EMBL/GenBank/DDBJ databases">
        <authorList>
            <person name="Sedaghatjoo S."/>
        </authorList>
    </citation>
    <scope>NUCLEOTIDE SEQUENCE [LARGE SCALE GENOMIC DNA]</scope>
    <source>
        <strain evidence="7 8">LLFL</strain>
    </source>
</reference>
<feature type="non-terminal residue" evidence="7">
    <location>
        <position position="1"/>
    </location>
</feature>
<comment type="subcellular location">
    <subcellularLocation>
        <location evidence="1">Nucleus</location>
    </subcellularLocation>
</comment>